<dbReference type="Pfam" id="PF00990">
    <property type="entry name" value="GGDEF"/>
    <property type="match status" value="1"/>
</dbReference>
<keyword evidence="3" id="KW-1185">Reference proteome</keyword>
<proteinExistence type="predicted"/>
<gene>
    <name evidence="2" type="ORF">ACFPTP_14525</name>
</gene>
<dbReference type="InterPro" id="IPR043128">
    <property type="entry name" value="Rev_trsase/Diguanyl_cyclase"/>
</dbReference>
<dbReference type="PROSITE" id="PS50887">
    <property type="entry name" value="GGDEF"/>
    <property type="match status" value="1"/>
</dbReference>
<evidence type="ECO:0000313" key="3">
    <source>
        <dbReference type="Proteomes" id="UP001596071"/>
    </source>
</evidence>
<evidence type="ECO:0000259" key="1">
    <source>
        <dbReference type="PROSITE" id="PS50887"/>
    </source>
</evidence>
<dbReference type="EC" id="2.7.7.65" evidence="2"/>
<dbReference type="GO" id="GO:0052621">
    <property type="term" value="F:diguanylate cyclase activity"/>
    <property type="evidence" value="ECO:0007669"/>
    <property type="project" value="UniProtKB-EC"/>
</dbReference>
<organism evidence="2 3">
    <name type="scientific">Sporosarcina koreensis</name>
    <dbReference type="NCBI Taxonomy" id="334735"/>
    <lineage>
        <taxon>Bacteria</taxon>
        <taxon>Bacillati</taxon>
        <taxon>Bacillota</taxon>
        <taxon>Bacilli</taxon>
        <taxon>Bacillales</taxon>
        <taxon>Caryophanaceae</taxon>
        <taxon>Sporosarcina</taxon>
    </lineage>
</organism>
<dbReference type="EMBL" id="JBHSNP010000028">
    <property type="protein sequence ID" value="MFC5604444.1"/>
    <property type="molecule type" value="Genomic_DNA"/>
</dbReference>
<comment type="caution">
    <text evidence="2">The sequence shown here is derived from an EMBL/GenBank/DDBJ whole genome shotgun (WGS) entry which is preliminary data.</text>
</comment>
<dbReference type="Proteomes" id="UP001596071">
    <property type="component" value="Unassembled WGS sequence"/>
</dbReference>
<name>A0ABW0U1K1_9BACL</name>
<reference evidence="3" key="1">
    <citation type="journal article" date="2019" name="Int. J. Syst. Evol. Microbiol.">
        <title>The Global Catalogue of Microorganisms (GCM) 10K type strain sequencing project: providing services to taxonomists for standard genome sequencing and annotation.</title>
        <authorList>
            <consortium name="The Broad Institute Genomics Platform"/>
            <consortium name="The Broad Institute Genome Sequencing Center for Infectious Disease"/>
            <person name="Wu L."/>
            <person name="Ma J."/>
        </authorList>
    </citation>
    <scope>NUCLEOTIDE SEQUENCE [LARGE SCALE GENOMIC DNA]</scope>
    <source>
        <strain evidence="3">KACC 11299</strain>
    </source>
</reference>
<dbReference type="PANTHER" id="PTHR45138:SF9">
    <property type="entry name" value="DIGUANYLATE CYCLASE DGCM-RELATED"/>
    <property type="match status" value="1"/>
</dbReference>
<feature type="domain" description="GGDEF" evidence="1">
    <location>
        <begin position="487"/>
        <end position="615"/>
    </location>
</feature>
<evidence type="ECO:0000313" key="2">
    <source>
        <dbReference type="EMBL" id="MFC5604444.1"/>
    </source>
</evidence>
<dbReference type="InterPro" id="IPR029016">
    <property type="entry name" value="GAF-like_dom_sf"/>
</dbReference>
<dbReference type="Gene3D" id="3.30.70.270">
    <property type="match status" value="1"/>
</dbReference>
<dbReference type="SMART" id="SM00267">
    <property type="entry name" value="GGDEF"/>
    <property type="match status" value="1"/>
</dbReference>
<dbReference type="InterPro" id="IPR050469">
    <property type="entry name" value="Diguanylate_Cyclase"/>
</dbReference>
<sequence length="622" mass="70100">MNDHEMTLYEVKCAVFDLLSNLNDEYPLEAMLVEFKKLFMDHFDISDADILLYDNNRFAPLSKKVTSRSDCGQVAEAITKNHPIFNVSFISHASDREYDFADDSLILRDVHLAPLAALLFQASEKWHAFALTPHLKTLKKVFGTFIGQVIQMHQISEKEKTYRHLFEVAELFNSTMESDVILEGLMEAVAGSFPAYDVNLLLSNEQIGKTNEYRLFDYANERASAIDAFLSGDLTIENAVDIASSLMNAPIRGRQGIYGVLQITAPKGTEFTLAQKGFIRSMANGAGSALENASLYEQSHRLVDDLRLVNEASRELNSNLDLDEMIAFLKDQFMNAFRPHEMAFVFYEEKGQFSVSPSSTTLFKEHAGMKYIESVSARFRKGEETVFDVNARKHANDDKEFKSLVALPINNGGEMIGFVILMHREEYFFSFDSFKLMRSLIGHSSLAISNIMLRDQLQELVNKDHLTKLFTRSYLDEVVTSTLENEEFGVFLLMDVDDFKFVNDTYGHAIGDLVLQQIAAYILSIVKDWGIASRWGGEEIAIFIPSATIEDGIDLARKLVEGIPEATDPGVTVSIGLSGWSSTDRKSYKELFQSTDRALYHAKNYGKNRFILHGAASAIKCR</sequence>
<dbReference type="SUPFAM" id="SSF55073">
    <property type="entry name" value="Nucleotide cyclase"/>
    <property type="match status" value="1"/>
</dbReference>
<dbReference type="NCBIfam" id="TIGR00254">
    <property type="entry name" value="GGDEF"/>
    <property type="match status" value="1"/>
</dbReference>
<dbReference type="InterPro" id="IPR000160">
    <property type="entry name" value="GGDEF_dom"/>
</dbReference>
<dbReference type="CDD" id="cd01949">
    <property type="entry name" value="GGDEF"/>
    <property type="match status" value="1"/>
</dbReference>
<dbReference type="InterPro" id="IPR029787">
    <property type="entry name" value="Nucleotide_cyclase"/>
</dbReference>
<dbReference type="SUPFAM" id="SSF55781">
    <property type="entry name" value="GAF domain-like"/>
    <property type="match status" value="3"/>
</dbReference>
<dbReference type="RefSeq" id="WP_381446231.1">
    <property type="nucleotide sequence ID" value="NZ_JBHSNP010000028.1"/>
</dbReference>
<keyword evidence="2" id="KW-0548">Nucleotidyltransferase</keyword>
<dbReference type="PANTHER" id="PTHR45138">
    <property type="entry name" value="REGULATORY COMPONENTS OF SENSORY TRANSDUCTION SYSTEM"/>
    <property type="match status" value="1"/>
</dbReference>
<keyword evidence="2" id="KW-0808">Transferase</keyword>
<dbReference type="Gene3D" id="3.30.450.40">
    <property type="match status" value="2"/>
</dbReference>
<accession>A0ABW0U1K1</accession>
<protein>
    <submittedName>
        <fullName evidence="2">Sensor domain-containing diguanylate cyclase</fullName>
        <ecNumber evidence="2">2.7.7.65</ecNumber>
    </submittedName>
</protein>